<feature type="domain" description="HTH hxlR-type" evidence="4">
    <location>
        <begin position="12"/>
        <end position="112"/>
    </location>
</feature>
<organism evidence="5 6">
    <name type="scientific">Corynebacterium vitaeruminis DSM 20294</name>
    <dbReference type="NCBI Taxonomy" id="1224164"/>
    <lineage>
        <taxon>Bacteria</taxon>
        <taxon>Bacillati</taxon>
        <taxon>Actinomycetota</taxon>
        <taxon>Actinomycetes</taxon>
        <taxon>Mycobacteriales</taxon>
        <taxon>Corynebacteriaceae</taxon>
        <taxon>Corynebacterium</taxon>
    </lineage>
</organism>
<dbReference type="InterPro" id="IPR036390">
    <property type="entry name" value="WH_DNA-bd_sf"/>
</dbReference>
<dbReference type="EMBL" id="CP004353">
    <property type="protein sequence ID" value="AHI23114.1"/>
    <property type="molecule type" value="Genomic_DNA"/>
</dbReference>
<proteinExistence type="predicted"/>
<evidence type="ECO:0000256" key="1">
    <source>
        <dbReference type="ARBA" id="ARBA00023015"/>
    </source>
</evidence>
<keyword evidence="6" id="KW-1185">Reference proteome</keyword>
<gene>
    <name evidence="5" type="ORF">B843_08645</name>
</gene>
<protein>
    <submittedName>
        <fullName evidence="5">HxlR family transcriptional regulator</fullName>
    </submittedName>
</protein>
<accession>W5Y2F6</accession>
<dbReference type="KEGG" id="cvt:B843_08645"/>
<evidence type="ECO:0000259" key="4">
    <source>
        <dbReference type="PROSITE" id="PS51118"/>
    </source>
</evidence>
<dbReference type="Pfam" id="PF01638">
    <property type="entry name" value="HxlR"/>
    <property type="match status" value="1"/>
</dbReference>
<dbReference type="GO" id="GO:0003677">
    <property type="term" value="F:DNA binding"/>
    <property type="evidence" value="ECO:0007669"/>
    <property type="project" value="UniProtKB-KW"/>
</dbReference>
<dbReference type="eggNOG" id="COG1733">
    <property type="taxonomic scope" value="Bacteria"/>
</dbReference>
<evidence type="ECO:0000313" key="5">
    <source>
        <dbReference type="EMBL" id="AHI23114.1"/>
    </source>
</evidence>
<dbReference type="InterPro" id="IPR002577">
    <property type="entry name" value="HTH_HxlR"/>
</dbReference>
<dbReference type="RefSeq" id="WP_025253131.1">
    <property type="nucleotide sequence ID" value="NZ_CP004353.1"/>
</dbReference>
<reference evidence="5 6" key="1">
    <citation type="submission" date="2013-02" db="EMBL/GenBank/DDBJ databases">
        <title>The complete genome sequence of Corynebacterium vitaeruminis DSM 20294.</title>
        <authorList>
            <person name="Ruckert C."/>
            <person name="Albersmeier A."/>
            <person name="Kalinowski J."/>
        </authorList>
    </citation>
    <scope>NUCLEOTIDE SEQUENCE [LARGE SCALE GENOMIC DNA]</scope>
    <source>
        <strain evidence="6">ATCC 10234</strain>
    </source>
</reference>
<keyword evidence="3" id="KW-0804">Transcription</keyword>
<dbReference type="PANTHER" id="PTHR33204:SF37">
    <property type="entry name" value="HTH-TYPE TRANSCRIPTIONAL REGULATOR YODB"/>
    <property type="match status" value="1"/>
</dbReference>
<dbReference type="Proteomes" id="UP000019222">
    <property type="component" value="Chromosome"/>
</dbReference>
<dbReference type="AlphaFoldDB" id="W5Y2F6"/>
<evidence type="ECO:0000313" key="6">
    <source>
        <dbReference type="Proteomes" id="UP000019222"/>
    </source>
</evidence>
<evidence type="ECO:0000256" key="2">
    <source>
        <dbReference type="ARBA" id="ARBA00023125"/>
    </source>
</evidence>
<dbReference type="STRING" id="1224164.B843_08645"/>
<evidence type="ECO:0000256" key="3">
    <source>
        <dbReference type="ARBA" id="ARBA00023163"/>
    </source>
</evidence>
<dbReference type="Gene3D" id="1.10.10.10">
    <property type="entry name" value="Winged helix-like DNA-binding domain superfamily/Winged helix DNA-binding domain"/>
    <property type="match status" value="1"/>
</dbReference>
<dbReference type="PATRIC" id="fig|1224164.3.peg.1744"/>
<dbReference type="InterPro" id="IPR036388">
    <property type="entry name" value="WH-like_DNA-bd_sf"/>
</dbReference>
<dbReference type="PROSITE" id="PS51118">
    <property type="entry name" value="HTH_HXLR"/>
    <property type="match status" value="1"/>
</dbReference>
<name>W5Y2F6_9CORY</name>
<keyword evidence="1" id="KW-0805">Transcription regulation</keyword>
<dbReference type="PANTHER" id="PTHR33204">
    <property type="entry name" value="TRANSCRIPTIONAL REGULATOR, MARR FAMILY"/>
    <property type="match status" value="1"/>
</dbReference>
<dbReference type="HOGENOM" id="CLU_111585_2_3_11"/>
<dbReference type="SUPFAM" id="SSF46785">
    <property type="entry name" value="Winged helix' DNA-binding domain"/>
    <property type="match status" value="1"/>
</dbReference>
<keyword evidence="2" id="KW-0238">DNA-binding</keyword>
<sequence length="121" mass="13669">MTLAYDPYQRACPSRQFLKSLGDLWTVLILGALRDAGEPLRFKDISQRVDGISTKMLTQTLRAFERDGLVIRVQYAEVPPRVTYELSEVGHDLALALQQVEKWATSHMDEVLAARVAHEQG</sequence>